<evidence type="ECO:0000313" key="1">
    <source>
        <dbReference type="EMBL" id="CAB1434211.1"/>
    </source>
</evidence>
<dbReference type="AlphaFoldDB" id="A0A9N7UNT4"/>
<proteinExistence type="predicted"/>
<protein>
    <submittedName>
        <fullName evidence="1">Uncharacterized protein</fullName>
    </submittedName>
</protein>
<dbReference type="Proteomes" id="UP001153269">
    <property type="component" value="Unassembled WGS sequence"/>
</dbReference>
<reference evidence="1" key="1">
    <citation type="submission" date="2020-03" db="EMBL/GenBank/DDBJ databases">
        <authorList>
            <person name="Weist P."/>
        </authorList>
    </citation>
    <scope>NUCLEOTIDE SEQUENCE</scope>
</reference>
<gene>
    <name evidence="1" type="ORF">PLEPLA_LOCUS22273</name>
</gene>
<feature type="non-terminal residue" evidence="1">
    <location>
        <position position="101"/>
    </location>
</feature>
<accession>A0A9N7UNT4</accession>
<organism evidence="1 2">
    <name type="scientific">Pleuronectes platessa</name>
    <name type="common">European plaice</name>
    <dbReference type="NCBI Taxonomy" id="8262"/>
    <lineage>
        <taxon>Eukaryota</taxon>
        <taxon>Metazoa</taxon>
        <taxon>Chordata</taxon>
        <taxon>Craniata</taxon>
        <taxon>Vertebrata</taxon>
        <taxon>Euteleostomi</taxon>
        <taxon>Actinopterygii</taxon>
        <taxon>Neopterygii</taxon>
        <taxon>Teleostei</taxon>
        <taxon>Neoteleostei</taxon>
        <taxon>Acanthomorphata</taxon>
        <taxon>Carangaria</taxon>
        <taxon>Pleuronectiformes</taxon>
        <taxon>Pleuronectoidei</taxon>
        <taxon>Pleuronectidae</taxon>
        <taxon>Pleuronectes</taxon>
    </lineage>
</organism>
<evidence type="ECO:0000313" key="2">
    <source>
        <dbReference type="Proteomes" id="UP001153269"/>
    </source>
</evidence>
<keyword evidence="2" id="KW-1185">Reference proteome</keyword>
<dbReference type="EMBL" id="CADEAL010001645">
    <property type="protein sequence ID" value="CAB1434211.1"/>
    <property type="molecule type" value="Genomic_DNA"/>
</dbReference>
<name>A0A9N7UNT4_PLEPL</name>
<sequence>WLWQGAWLALDATDETHLQSISTHHPPHKGLVFPPLQCRIILYTTNLLIQGTICGSRIRGRNGGSSMADSISCGLSIVVMADPVSRWHQIRAVDQDRGSGS</sequence>
<comment type="caution">
    <text evidence="1">The sequence shown here is derived from an EMBL/GenBank/DDBJ whole genome shotgun (WGS) entry which is preliminary data.</text>
</comment>